<dbReference type="Gene3D" id="3.20.20.80">
    <property type="entry name" value="Glycosidases"/>
    <property type="match status" value="1"/>
</dbReference>
<dbReference type="GeneID" id="54295095"/>
<keyword evidence="3" id="KW-1185">Reference proteome</keyword>
<dbReference type="InterPro" id="IPR005197">
    <property type="entry name" value="Glyco_hydro_71"/>
</dbReference>
<dbReference type="AlphaFoldDB" id="A0A6A6AXB1"/>
<dbReference type="EMBL" id="ML995522">
    <property type="protein sequence ID" value="KAF2136390.1"/>
    <property type="molecule type" value="Genomic_DNA"/>
</dbReference>
<keyword evidence="2" id="KW-0378">Hydrolase</keyword>
<evidence type="ECO:0000313" key="2">
    <source>
        <dbReference type="EMBL" id="KAF2136390.1"/>
    </source>
</evidence>
<evidence type="ECO:0000313" key="3">
    <source>
        <dbReference type="Proteomes" id="UP000799438"/>
    </source>
</evidence>
<dbReference type="CDD" id="cd11577">
    <property type="entry name" value="GH71"/>
    <property type="match status" value="1"/>
</dbReference>
<organism evidence="2 3">
    <name type="scientific">Aplosporella prunicola CBS 121167</name>
    <dbReference type="NCBI Taxonomy" id="1176127"/>
    <lineage>
        <taxon>Eukaryota</taxon>
        <taxon>Fungi</taxon>
        <taxon>Dikarya</taxon>
        <taxon>Ascomycota</taxon>
        <taxon>Pezizomycotina</taxon>
        <taxon>Dothideomycetes</taxon>
        <taxon>Dothideomycetes incertae sedis</taxon>
        <taxon>Botryosphaeriales</taxon>
        <taxon>Aplosporellaceae</taxon>
        <taxon>Aplosporella</taxon>
    </lineage>
</organism>
<dbReference type="RefSeq" id="XP_033392108.1">
    <property type="nucleotide sequence ID" value="XM_033537599.1"/>
</dbReference>
<accession>A0A6A6AXB1</accession>
<proteinExistence type="predicted"/>
<dbReference type="GO" id="GO:0051118">
    <property type="term" value="F:glucan endo-1,3-alpha-glucosidase activity"/>
    <property type="evidence" value="ECO:0007669"/>
    <property type="project" value="InterPro"/>
</dbReference>
<feature type="chain" id="PRO_5025388813" evidence="1">
    <location>
        <begin position="21"/>
        <end position="443"/>
    </location>
</feature>
<feature type="signal peptide" evidence="1">
    <location>
        <begin position="1"/>
        <end position="20"/>
    </location>
</feature>
<dbReference type="Pfam" id="PF03659">
    <property type="entry name" value="Glyco_hydro_71"/>
    <property type="match status" value="1"/>
</dbReference>
<evidence type="ECO:0000256" key="1">
    <source>
        <dbReference type="SAM" id="SignalP"/>
    </source>
</evidence>
<gene>
    <name evidence="2" type="ORF">K452DRAFT_237607</name>
</gene>
<protein>
    <submittedName>
        <fullName evidence="2">Glycoside hydrolase family 71 protein</fullName>
    </submittedName>
</protein>
<name>A0A6A6AXB1_9PEZI</name>
<sequence>MRLSLSLFCASLCAVQQAQAELRNVFAHYMVGGMSGIDQAVTDVTGAKTLGIDAFALNVQNVADSWSTNAIGWLFKAAEEKGFHLFFSFDVAVLSDVSEFLPLFKKYQSSSAYYHHDSKPFVSTFDGGKLTFGQASPNAGWQSKFKDVLKSDGITPFFVPDFDDYGGSYDASFFNTYSVVDGVMNWESAWPTEGDGKVAANSAIDKSSMSAAHAAGKVYMMPLSSFQSKHLKAGQNWYRRGELTLTQRMTQALELGPDFIELLTWNDAGEGHYFGNVWNDSISSNQPIVDVTEGFDHTAWQSIIAPFITAYKAKATTASAITPFGDFAGSIWYRTLLTTASCSGDSLGKPSGAQNAEDVVNVAVLLPKGTTGTQVKVYSGGSLLKTLDGVAGLNAWSVTGLKTGAVRVELIKGGKVIGAASGGKEVKADASLCNYNYEVVKIA</sequence>
<keyword evidence="1" id="KW-0732">Signal</keyword>
<dbReference type="OrthoDB" id="3257981at2759"/>
<dbReference type="Proteomes" id="UP000799438">
    <property type="component" value="Unassembled WGS sequence"/>
</dbReference>
<reference evidence="2" key="1">
    <citation type="journal article" date="2020" name="Stud. Mycol.">
        <title>101 Dothideomycetes genomes: a test case for predicting lifestyles and emergence of pathogens.</title>
        <authorList>
            <person name="Haridas S."/>
            <person name="Albert R."/>
            <person name="Binder M."/>
            <person name="Bloem J."/>
            <person name="Labutti K."/>
            <person name="Salamov A."/>
            <person name="Andreopoulos B."/>
            <person name="Baker S."/>
            <person name="Barry K."/>
            <person name="Bills G."/>
            <person name="Bluhm B."/>
            <person name="Cannon C."/>
            <person name="Castanera R."/>
            <person name="Culley D."/>
            <person name="Daum C."/>
            <person name="Ezra D."/>
            <person name="Gonzalez J."/>
            <person name="Henrissat B."/>
            <person name="Kuo A."/>
            <person name="Liang C."/>
            <person name="Lipzen A."/>
            <person name="Lutzoni F."/>
            <person name="Magnuson J."/>
            <person name="Mondo S."/>
            <person name="Nolan M."/>
            <person name="Ohm R."/>
            <person name="Pangilinan J."/>
            <person name="Park H.-J."/>
            <person name="Ramirez L."/>
            <person name="Alfaro M."/>
            <person name="Sun H."/>
            <person name="Tritt A."/>
            <person name="Yoshinaga Y."/>
            <person name="Zwiers L.-H."/>
            <person name="Turgeon B."/>
            <person name="Goodwin S."/>
            <person name="Spatafora J."/>
            <person name="Crous P."/>
            <person name="Grigoriev I."/>
        </authorList>
    </citation>
    <scope>NUCLEOTIDE SEQUENCE</scope>
    <source>
        <strain evidence="2">CBS 121167</strain>
    </source>
</reference>